<protein>
    <submittedName>
        <fullName evidence="4">GNAT family N-acetyltransferase</fullName>
    </submittedName>
</protein>
<evidence type="ECO:0000256" key="1">
    <source>
        <dbReference type="ARBA" id="ARBA00022679"/>
    </source>
</evidence>
<dbReference type="GO" id="GO:0008080">
    <property type="term" value="F:N-acetyltransferase activity"/>
    <property type="evidence" value="ECO:0007669"/>
    <property type="project" value="UniProtKB-ARBA"/>
</dbReference>
<keyword evidence="1 4" id="KW-0808">Transferase</keyword>
<dbReference type="Proteomes" id="UP000325606">
    <property type="component" value="Chromosome"/>
</dbReference>
<evidence type="ECO:0000259" key="3">
    <source>
        <dbReference type="PROSITE" id="PS51186"/>
    </source>
</evidence>
<evidence type="ECO:0000256" key="2">
    <source>
        <dbReference type="ARBA" id="ARBA00023315"/>
    </source>
</evidence>
<keyword evidence="2" id="KW-0012">Acyltransferase</keyword>
<dbReference type="RefSeq" id="WP_151058743.1">
    <property type="nucleotide sequence ID" value="NZ_CP044222.1"/>
</dbReference>
<reference evidence="4 5" key="1">
    <citation type="submission" date="2019-09" db="EMBL/GenBank/DDBJ databases">
        <title>Nitrincola iocasae sp. nov., a bacterium isolated from the sediment collected at a cold seep field in South China Sea.</title>
        <authorList>
            <person name="Zhang H."/>
            <person name="Wang H."/>
            <person name="Li C."/>
        </authorList>
    </citation>
    <scope>NUCLEOTIDE SEQUENCE [LARGE SCALE GENOMIC DNA]</scope>
    <source>
        <strain evidence="4 5">KXZD1103</strain>
    </source>
</reference>
<sequence length="161" mass="18246">MYKIRQAVKEDINRMAKIEEICFSESEAASLESFQKRFAVFPECFFVMEFNGIVVGHINGCIFNAPELPDALYSDAKLHCPQGGYQTVFGLAVDPQYQNKGYASALTKYFIKFSKNCKHKGMVLTCKDHLVKFYEGFGFIHQGVSASTHGEAQWNDMLLTF</sequence>
<dbReference type="CDD" id="cd04301">
    <property type="entry name" value="NAT_SF"/>
    <property type="match status" value="1"/>
</dbReference>
<dbReference type="InterPro" id="IPR051635">
    <property type="entry name" value="SNAT-like"/>
</dbReference>
<proteinExistence type="predicted"/>
<dbReference type="KEGG" id="nik:F5I99_18885"/>
<dbReference type="Gene3D" id="3.40.630.30">
    <property type="match status" value="1"/>
</dbReference>
<evidence type="ECO:0000313" key="5">
    <source>
        <dbReference type="Proteomes" id="UP000325606"/>
    </source>
</evidence>
<evidence type="ECO:0000313" key="4">
    <source>
        <dbReference type="EMBL" id="QEW08382.1"/>
    </source>
</evidence>
<dbReference type="PANTHER" id="PTHR10908">
    <property type="entry name" value="SEROTONIN N-ACETYLTRANSFERASE"/>
    <property type="match status" value="1"/>
</dbReference>
<gene>
    <name evidence="4" type="ORF">F5I99_18885</name>
</gene>
<name>A0A5J6LJ96_9GAMM</name>
<dbReference type="Pfam" id="PF00583">
    <property type="entry name" value="Acetyltransf_1"/>
    <property type="match status" value="1"/>
</dbReference>
<dbReference type="InterPro" id="IPR000182">
    <property type="entry name" value="GNAT_dom"/>
</dbReference>
<accession>A0A5J6LJ96</accession>
<dbReference type="InterPro" id="IPR016181">
    <property type="entry name" value="Acyl_CoA_acyltransferase"/>
</dbReference>
<organism evidence="4 5">
    <name type="scientific">Nitrincola iocasae</name>
    <dbReference type="NCBI Taxonomy" id="2614693"/>
    <lineage>
        <taxon>Bacteria</taxon>
        <taxon>Pseudomonadati</taxon>
        <taxon>Pseudomonadota</taxon>
        <taxon>Gammaproteobacteria</taxon>
        <taxon>Oceanospirillales</taxon>
        <taxon>Oceanospirillaceae</taxon>
        <taxon>Nitrincola</taxon>
    </lineage>
</organism>
<keyword evidence="5" id="KW-1185">Reference proteome</keyword>
<dbReference type="EMBL" id="CP044222">
    <property type="protein sequence ID" value="QEW08382.1"/>
    <property type="molecule type" value="Genomic_DNA"/>
</dbReference>
<feature type="domain" description="N-acetyltransferase" evidence="3">
    <location>
        <begin position="2"/>
        <end position="160"/>
    </location>
</feature>
<dbReference type="SUPFAM" id="SSF55729">
    <property type="entry name" value="Acyl-CoA N-acyltransferases (Nat)"/>
    <property type="match status" value="1"/>
</dbReference>
<dbReference type="PROSITE" id="PS51186">
    <property type="entry name" value="GNAT"/>
    <property type="match status" value="1"/>
</dbReference>
<dbReference type="AlphaFoldDB" id="A0A5J6LJ96"/>
<dbReference type="PANTHER" id="PTHR10908:SF0">
    <property type="entry name" value="SEROTONIN N-ACETYLTRANSFERASE"/>
    <property type="match status" value="1"/>
</dbReference>